<evidence type="ECO:0000313" key="1">
    <source>
        <dbReference type="EMBL" id="KNE66655.1"/>
    </source>
</evidence>
<accession>A0A0L0SW92</accession>
<reference evidence="2" key="2">
    <citation type="submission" date="2009-11" db="EMBL/GenBank/DDBJ databases">
        <title>The Genome Sequence of Allomyces macrogynus strain ATCC 38327.</title>
        <authorList>
            <consortium name="The Broad Institute Genome Sequencing Platform"/>
            <person name="Russ C."/>
            <person name="Cuomo C."/>
            <person name="Shea T."/>
            <person name="Young S.K."/>
            <person name="Zeng Q."/>
            <person name="Koehrsen M."/>
            <person name="Haas B."/>
            <person name="Borodovsky M."/>
            <person name="Guigo R."/>
            <person name="Alvarado L."/>
            <person name="Berlin A."/>
            <person name="Borenstein D."/>
            <person name="Chen Z."/>
            <person name="Engels R."/>
            <person name="Freedman E."/>
            <person name="Gellesch M."/>
            <person name="Goldberg J."/>
            <person name="Griggs A."/>
            <person name="Gujja S."/>
            <person name="Heiman D."/>
            <person name="Hepburn T."/>
            <person name="Howarth C."/>
            <person name="Jen D."/>
            <person name="Larson L."/>
            <person name="Lewis B."/>
            <person name="Mehta T."/>
            <person name="Park D."/>
            <person name="Pearson M."/>
            <person name="Roberts A."/>
            <person name="Saif S."/>
            <person name="Shenoy N."/>
            <person name="Sisk P."/>
            <person name="Stolte C."/>
            <person name="Sykes S."/>
            <person name="Walk T."/>
            <person name="White J."/>
            <person name="Yandava C."/>
            <person name="Burger G."/>
            <person name="Gray M.W."/>
            <person name="Holland P.W.H."/>
            <person name="King N."/>
            <person name="Lang F.B.F."/>
            <person name="Roger A.J."/>
            <person name="Ruiz-Trillo I."/>
            <person name="Lander E."/>
            <person name="Nusbaum C."/>
        </authorList>
    </citation>
    <scope>NUCLEOTIDE SEQUENCE [LARGE SCALE GENOMIC DNA]</scope>
    <source>
        <strain evidence="2">ATCC 38327</strain>
    </source>
</reference>
<keyword evidence="2" id="KW-1185">Reference proteome</keyword>
<gene>
    <name evidence="1" type="ORF">AMAG_11770</name>
</gene>
<evidence type="ECO:0000313" key="2">
    <source>
        <dbReference type="Proteomes" id="UP000054350"/>
    </source>
</evidence>
<sequence>MAELNLETLDMNQEERDIWKTAAVSLPNALAAADDVRTAHKRLRELELHDREHKLQVADAVEAVYLNGCNPAQDEKVREISAAAPDARHLLRAQKRCDLALLYFRSKLSPAVAPVHSATNQKLLAAIAGLRQDFADFRQDFANFRRDAASSKREILTIAALGVIQEWNTRRAKERNLMASNAYHYALLSLTVLAFWNGTNKVLAFRWI</sequence>
<dbReference type="VEuPathDB" id="FungiDB:AMAG_11770"/>
<reference evidence="1 2" key="1">
    <citation type="submission" date="2009-11" db="EMBL/GenBank/DDBJ databases">
        <title>Annotation of Allomyces macrogynus ATCC 38327.</title>
        <authorList>
            <consortium name="The Broad Institute Genome Sequencing Platform"/>
            <person name="Russ C."/>
            <person name="Cuomo C."/>
            <person name="Burger G."/>
            <person name="Gray M.W."/>
            <person name="Holland P.W.H."/>
            <person name="King N."/>
            <person name="Lang F.B.F."/>
            <person name="Roger A.J."/>
            <person name="Ruiz-Trillo I."/>
            <person name="Young S.K."/>
            <person name="Zeng Q."/>
            <person name="Gargeya S."/>
            <person name="Fitzgerald M."/>
            <person name="Haas B."/>
            <person name="Abouelleil A."/>
            <person name="Alvarado L."/>
            <person name="Arachchi H.M."/>
            <person name="Berlin A."/>
            <person name="Chapman S.B."/>
            <person name="Gearin G."/>
            <person name="Goldberg J."/>
            <person name="Griggs A."/>
            <person name="Gujja S."/>
            <person name="Hansen M."/>
            <person name="Heiman D."/>
            <person name="Howarth C."/>
            <person name="Larimer J."/>
            <person name="Lui A."/>
            <person name="MacDonald P.J.P."/>
            <person name="McCowen C."/>
            <person name="Montmayeur A."/>
            <person name="Murphy C."/>
            <person name="Neiman D."/>
            <person name="Pearson M."/>
            <person name="Priest M."/>
            <person name="Roberts A."/>
            <person name="Saif S."/>
            <person name="Shea T."/>
            <person name="Sisk P."/>
            <person name="Stolte C."/>
            <person name="Sykes S."/>
            <person name="Wortman J."/>
            <person name="Nusbaum C."/>
            <person name="Birren B."/>
        </authorList>
    </citation>
    <scope>NUCLEOTIDE SEQUENCE [LARGE SCALE GENOMIC DNA]</scope>
    <source>
        <strain evidence="1 2">ATCC 38327</strain>
    </source>
</reference>
<dbReference type="Proteomes" id="UP000054350">
    <property type="component" value="Unassembled WGS sequence"/>
</dbReference>
<protein>
    <submittedName>
        <fullName evidence="1">Uncharacterized protein</fullName>
    </submittedName>
</protein>
<organism evidence="1 2">
    <name type="scientific">Allomyces macrogynus (strain ATCC 38327)</name>
    <name type="common">Allomyces javanicus var. macrogynus</name>
    <dbReference type="NCBI Taxonomy" id="578462"/>
    <lineage>
        <taxon>Eukaryota</taxon>
        <taxon>Fungi</taxon>
        <taxon>Fungi incertae sedis</taxon>
        <taxon>Blastocladiomycota</taxon>
        <taxon>Blastocladiomycetes</taxon>
        <taxon>Blastocladiales</taxon>
        <taxon>Blastocladiaceae</taxon>
        <taxon>Allomyces</taxon>
    </lineage>
</organism>
<dbReference type="AlphaFoldDB" id="A0A0L0SW92"/>
<dbReference type="EMBL" id="GG745350">
    <property type="protein sequence ID" value="KNE66655.1"/>
    <property type="molecule type" value="Genomic_DNA"/>
</dbReference>
<proteinExistence type="predicted"/>
<name>A0A0L0SW92_ALLM3</name>